<evidence type="ECO:0000313" key="1">
    <source>
        <dbReference type="EMBL" id="AXY03681.1"/>
    </source>
</evidence>
<gene>
    <name evidence="1" type="ORF">D1115_22640</name>
</gene>
<geneLocation type="plasmid" evidence="2">
    <name>pva1</name>
</geneLocation>
<sequence length="362" mass="42964">MNKLVDVLNNPKILISLSQRELSTVIAEARYFNMLAQLQQECQRHGIWESLPKKCQQHLESASLFYLNQQKKLKEEVEEISRVLSPLKVTWIYLKGGAYHLNKMNHFAGRMMNDLDILVEEDALPSVEAALHANGWISSDINSYDEKFYRHLSQEIPPLRHIYRQVELDVHFNILPKTLKDPVDGRFLFEQSTPLEQHQYQKVLKPHAMLIHSAIHLFYESEYHKGLRDLYDINILVKHYSKSPSFWDDIIKLHHKIGNEQSVYLALRYCHQIFNTEIPKHVQHYFNEFKPNAAYLRLLDFCFLSIFTSMYPPLRNKRHWFCETVLYLRGHLKRMPLRLLIPHLTKKSLDKLKTKEEVHDLI</sequence>
<organism evidence="1 2">
    <name type="scientific">Vibrio alfacsensis</name>
    <dbReference type="NCBI Taxonomy" id="1074311"/>
    <lineage>
        <taxon>Bacteria</taxon>
        <taxon>Pseudomonadati</taxon>
        <taxon>Pseudomonadota</taxon>
        <taxon>Gammaproteobacteria</taxon>
        <taxon>Vibrionales</taxon>
        <taxon>Vibrionaceae</taxon>
        <taxon>Vibrio</taxon>
    </lineage>
</organism>
<evidence type="ECO:0008006" key="3">
    <source>
        <dbReference type="Google" id="ProtNLM"/>
    </source>
</evidence>
<evidence type="ECO:0000313" key="2">
    <source>
        <dbReference type="Proteomes" id="UP000262832"/>
    </source>
</evidence>
<name>A0ABN5PNS7_9VIBR</name>
<protein>
    <recommendedName>
        <fullName evidence="3">Nucleotidyltransferase family protein</fullName>
    </recommendedName>
</protein>
<dbReference type="RefSeq" id="WP_128813562.1">
    <property type="nucleotide sequence ID" value="NZ_AP024168.1"/>
</dbReference>
<keyword evidence="2" id="KW-1185">Reference proteome</keyword>
<reference evidence="1 2" key="1">
    <citation type="submission" date="2018-08" db="EMBL/GenBank/DDBJ databases">
        <title>Genomic taxonomy of the Vibrionaceae family.</title>
        <authorList>
            <person name="Gomez-Gil B."/>
            <person name="Tanaka M."/>
            <person name="Sawabe T."/>
            <person name="Enciso-Ibarra K."/>
        </authorList>
    </citation>
    <scope>NUCLEOTIDE SEQUENCE [LARGE SCALE GENOMIC DNA]</scope>
    <source>
        <strain evidence="1 2">CAIM 1831</strain>
        <plasmid evidence="2">pva1</plasmid>
    </source>
</reference>
<dbReference type="GeneID" id="39681055"/>
<dbReference type="Gene3D" id="3.30.460.40">
    <property type="match status" value="1"/>
</dbReference>
<dbReference type="EMBL" id="CP032095">
    <property type="protein sequence ID" value="AXY03681.1"/>
    <property type="molecule type" value="Genomic_DNA"/>
</dbReference>
<dbReference type="InterPro" id="IPR039498">
    <property type="entry name" value="NTP_transf_5"/>
</dbReference>
<dbReference type="Pfam" id="PF14907">
    <property type="entry name" value="NTP_transf_5"/>
    <property type="match status" value="1"/>
</dbReference>
<keyword evidence="1" id="KW-0614">Plasmid</keyword>
<proteinExistence type="predicted"/>
<accession>A0ABN5PNS7</accession>
<dbReference type="Proteomes" id="UP000262832">
    <property type="component" value="Plasmid pVa1"/>
</dbReference>